<reference evidence="6" key="1">
    <citation type="submission" date="2022-06" db="EMBL/GenBank/DDBJ databases">
        <title>Genomic Encyclopedia of Archaeal and Bacterial Type Strains, Phase II (KMG-II): from individual species to whole genera.</title>
        <authorList>
            <person name="Goeker M."/>
        </authorList>
    </citation>
    <scope>NUCLEOTIDE SEQUENCE</scope>
    <source>
        <strain evidence="6">DSM 43935</strain>
    </source>
</reference>
<evidence type="ECO:0000256" key="3">
    <source>
        <dbReference type="ARBA" id="ARBA00022801"/>
    </source>
</evidence>
<feature type="domain" description="Nudix hydrolase" evidence="5">
    <location>
        <begin position="30"/>
        <end position="154"/>
    </location>
</feature>
<protein>
    <submittedName>
        <fullName evidence="6">8-oxo-dGTP diphosphatase</fullName>
    </submittedName>
</protein>
<comment type="cofactor">
    <cofactor evidence="1">
        <name>Mg(2+)</name>
        <dbReference type="ChEBI" id="CHEBI:18420"/>
    </cofactor>
</comment>
<evidence type="ECO:0000256" key="1">
    <source>
        <dbReference type="ARBA" id="ARBA00001946"/>
    </source>
</evidence>
<dbReference type="InterPro" id="IPR000086">
    <property type="entry name" value="NUDIX_hydrolase_dom"/>
</dbReference>
<keyword evidence="3 4" id="KW-0378">Hydrolase</keyword>
<proteinExistence type="inferred from homology"/>
<dbReference type="PANTHER" id="PTHR43046:SF14">
    <property type="entry name" value="MUTT_NUDIX FAMILY PROTEIN"/>
    <property type="match status" value="1"/>
</dbReference>
<dbReference type="Proteomes" id="UP001206128">
    <property type="component" value="Unassembled WGS sequence"/>
</dbReference>
<keyword evidence="7" id="KW-1185">Reference proteome</keyword>
<dbReference type="PANTHER" id="PTHR43046">
    <property type="entry name" value="GDP-MANNOSE MANNOSYL HYDROLASE"/>
    <property type="match status" value="1"/>
</dbReference>
<comment type="caution">
    <text evidence="6">The sequence shown here is derived from an EMBL/GenBank/DDBJ whole genome shotgun (WGS) entry which is preliminary data.</text>
</comment>
<dbReference type="GO" id="GO:0016787">
    <property type="term" value="F:hydrolase activity"/>
    <property type="evidence" value="ECO:0007669"/>
    <property type="project" value="UniProtKB-KW"/>
</dbReference>
<dbReference type="EMBL" id="JAMTCK010000001">
    <property type="protein sequence ID" value="MCP2163886.1"/>
    <property type="molecule type" value="Genomic_DNA"/>
</dbReference>
<dbReference type="RefSeq" id="WP_253766906.1">
    <property type="nucleotide sequence ID" value="NZ_JAMTCK010000001.1"/>
</dbReference>
<dbReference type="SUPFAM" id="SSF55811">
    <property type="entry name" value="Nudix"/>
    <property type="match status" value="1"/>
</dbReference>
<evidence type="ECO:0000313" key="7">
    <source>
        <dbReference type="Proteomes" id="UP001206128"/>
    </source>
</evidence>
<dbReference type="CDD" id="cd02883">
    <property type="entry name" value="NUDIX_Hydrolase"/>
    <property type="match status" value="1"/>
</dbReference>
<dbReference type="InterPro" id="IPR020476">
    <property type="entry name" value="Nudix_hydrolase"/>
</dbReference>
<sequence length="155" mass="16754">MAEALAVDDAGNVLVAFHRVAESPVSAPQPLPLALVAVWHADRVLLVFNRYRHCWELPGGLIDPGETPHQAAVRELREETGITADPLAFVGYAQFVLAEPRRTEYGALYTAAATPPEEFTPNDEISAVHWWDGHTAPPGRAAGLDLVLARLTLSG</sequence>
<gene>
    <name evidence="6" type="ORF">LX83_000726</name>
</gene>
<dbReference type="InterPro" id="IPR020084">
    <property type="entry name" value="NUDIX_hydrolase_CS"/>
</dbReference>
<name>A0AAE3G8Y5_9PSEU</name>
<dbReference type="PROSITE" id="PS00893">
    <property type="entry name" value="NUDIX_BOX"/>
    <property type="match status" value="1"/>
</dbReference>
<organism evidence="6 7">
    <name type="scientific">Goodfellowiella coeruleoviolacea</name>
    <dbReference type="NCBI Taxonomy" id="334858"/>
    <lineage>
        <taxon>Bacteria</taxon>
        <taxon>Bacillati</taxon>
        <taxon>Actinomycetota</taxon>
        <taxon>Actinomycetes</taxon>
        <taxon>Pseudonocardiales</taxon>
        <taxon>Pseudonocardiaceae</taxon>
        <taxon>Goodfellowiella</taxon>
    </lineage>
</organism>
<accession>A0AAE3G8Y5</accession>
<dbReference type="PRINTS" id="PR00502">
    <property type="entry name" value="NUDIXFAMILY"/>
</dbReference>
<evidence type="ECO:0000256" key="2">
    <source>
        <dbReference type="ARBA" id="ARBA00005582"/>
    </source>
</evidence>
<comment type="similarity">
    <text evidence="2 4">Belongs to the Nudix hydrolase family.</text>
</comment>
<dbReference type="InterPro" id="IPR015797">
    <property type="entry name" value="NUDIX_hydrolase-like_dom_sf"/>
</dbReference>
<dbReference type="PROSITE" id="PS51462">
    <property type="entry name" value="NUDIX"/>
    <property type="match status" value="1"/>
</dbReference>
<dbReference type="Pfam" id="PF00293">
    <property type="entry name" value="NUDIX"/>
    <property type="match status" value="1"/>
</dbReference>
<dbReference type="AlphaFoldDB" id="A0AAE3G8Y5"/>
<evidence type="ECO:0000256" key="4">
    <source>
        <dbReference type="RuleBase" id="RU003476"/>
    </source>
</evidence>
<dbReference type="Gene3D" id="3.90.79.10">
    <property type="entry name" value="Nucleoside Triphosphate Pyrophosphohydrolase"/>
    <property type="match status" value="1"/>
</dbReference>
<evidence type="ECO:0000259" key="5">
    <source>
        <dbReference type="PROSITE" id="PS51462"/>
    </source>
</evidence>
<evidence type="ECO:0000313" key="6">
    <source>
        <dbReference type="EMBL" id="MCP2163886.1"/>
    </source>
</evidence>